<dbReference type="GO" id="GO:0030976">
    <property type="term" value="F:thiamine pyrophosphate binding"/>
    <property type="evidence" value="ECO:0007669"/>
    <property type="project" value="TreeGrafter"/>
</dbReference>
<comment type="caution">
    <text evidence="2">The sequence shown here is derived from an EMBL/GenBank/DDBJ whole genome shotgun (WGS) entry which is preliminary data.</text>
</comment>
<keyword evidence="1" id="KW-0732">Signal</keyword>
<dbReference type="PROSITE" id="PS51318">
    <property type="entry name" value="TAT"/>
    <property type="match status" value="1"/>
</dbReference>
<dbReference type="PANTHER" id="PTHR30006">
    <property type="entry name" value="THIAMINE-BINDING PERIPLASMIC PROTEIN-RELATED"/>
    <property type="match status" value="1"/>
</dbReference>
<dbReference type="Pfam" id="PF13343">
    <property type="entry name" value="SBP_bac_6"/>
    <property type="match status" value="1"/>
</dbReference>
<reference evidence="2" key="1">
    <citation type="journal article" date="2014" name="Int. J. Syst. Evol. Microbiol.">
        <title>Complete genome sequence of Corynebacterium casei LMG S-19264T (=DSM 44701T), isolated from a smear-ripened cheese.</title>
        <authorList>
            <consortium name="US DOE Joint Genome Institute (JGI-PGF)"/>
            <person name="Walter F."/>
            <person name="Albersmeier A."/>
            <person name="Kalinowski J."/>
            <person name="Ruckert C."/>
        </authorList>
    </citation>
    <scope>NUCLEOTIDE SEQUENCE</scope>
    <source>
        <strain evidence="2">CGMCC 1.15367</strain>
    </source>
</reference>
<protein>
    <submittedName>
        <fullName evidence="2">ABC transporter substrate-binding protein</fullName>
    </submittedName>
</protein>
<dbReference type="PANTHER" id="PTHR30006:SF2">
    <property type="entry name" value="ABC TRANSPORTER SUBSTRATE-BINDING PROTEIN"/>
    <property type="match status" value="1"/>
</dbReference>
<dbReference type="EMBL" id="BMIQ01000003">
    <property type="protein sequence ID" value="GGE04929.1"/>
    <property type="molecule type" value="Genomic_DNA"/>
</dbReference>
<dbReference type="AlphaFoldDB" id="A0A916ZMF7"/>
<reference evidence="2" key="2">
    <citation type="submission" date="2020-09" db="EMBL/GenBank/DDBJ databases">
        <authorList>
            <person name="Sun Q."/>
            <person name="Zhou Y."/>
        </authorList>
    </citation>
    <scope>NUCLEOTIDE SEQUENCE</scope>
    <source>
        <strain evidence="2">CGMCC 1.15367</strain>
    </source>
</reference>
<accession>A0A916ZMF7</accession>
<sequence>MTMSRLLRPAVDRRGFLAGAGTLGLAAAFGLARPGALSAFAAEGDWAAPVDLAKAKVQAAEFTSYGMPDSWANYGEVLQKMAAANGFQLTHVDTDMSSLEEITKFDAEKNNPVAISADIGILFGPVADARGVVPPYMPPRARKLPAGLRGKDGGWVATYTGVPAFVVNTDVVKNVPRSWADLAKPEYKGLIGSIDAGGMSGTDLAIFIAWAYAHGGSETDLKPGADFARSMLPQFSTAAKNAQTLERGEVPIQLKYDFNCLAAAAQVKAKGVKAEVVIPKDSIYAPSALMINRYNTAKMDAAKLLLDFVLSDEAQIAFAKFGARPIRWVLGDLDLPAEAKAGWLPDTQYAGVHVIKNWADLDVAAIAGVWQEQVAGG</sequence>
<dbReference type="InterPro" id="IPR006311">
    <property type="entry name" value="TAT_signal"/>
</dbReference>
<name>A0A916ZMF7_9HYPH</name>
<evidence type="ECO:0000313" key="3">
    <source>
        <dbReference type="Proteomes" id="UP000644699"/>
    </source>
</evidence>
<dbReference type="GO" id="GO:0030975">
    <property type="term" value="F:thiamine binding"/>
    <property type="evidence" value="ECO:0007669"/>
    <property type="project" value="TreeGrafter"/>
</dbReference>
<dbReference type="GO" id="GO:0030288">
    <property type="term" value="C:outer membrane-bounded periplasmic space"/>
    <property type="evidence" value="ECO:0007669"/>
    <property type="project" value="TreeGrafter"/>
</dbReference>
<dbReference type="Gene3D" id="3.40.190.10">
    <property type="entry name" value="Periplasmic binding protein-like II"/>
    <property type="match status" value="2"/>
</dbReference>
<evidence type="ECO:0000256" key="1">
    <source>
        <dbReference type="ARBA" id="ARBA00022729"/>
    </source>
</evidence>
<dbReference type="GO" id="GO:0015888">
    <property type="term" value="P:thiamine transport"/>
    <property type="evidence" value="ECO:0007669"/>
    <property type="project" value="TreeGrafter"/>
</dbReference>
<organism evidence="2 3">
    <name type="scientific">Aureimonas endophytica</name>
    <dbReference type="NCBI Taxonomy" id="2027858"/>
    <lineage>
        <taxon>Bacteria</taxon>
        <taxon>Pseudomonadati</taxon>
        <taxon>Pseudomonadota</taxon>
        <taxon>Alphaproteobacteria</taxon>
        <taxon>Hyphomicrobiales</taxon>
        <taxon>Aurantimonadaceae</taxon>
        <taxon>Aureimonas</taxon>
    </lineage>
</organism>
<keyword evidence="3" id="KW-1185">Reference proteome</keyword>
<dbReference type="Proteomes" id="UP000644699">
    <property type="component" value="Unassembled WGS sequence"/>
</dbReference>
<gene>
    <name evidence="2" type="ORF">GCM10011390_24950</name>
</gene>
<dbReference type="RefSeq" id="WP_188908873.1">
    <property type="nucleotide sequence ID" value="NZ_BMIQ01000003.1"/>
</dbReference>
<proteinExistence type="predicted"/>
<dbReference type="SUPFAM" id="SSF53850">
    <property type="entry name" value="Periplasmic binding protein-like II"/>
    <property type="match status" value="1"/>
</dbReference>
<evidence type="ECO:0000313" key="2">
    <source>
        <dbReference type="EMBL" id="GGE04929.1"/>
    </source>
</evidence>